<accession>A0A097APM5</accession>
<dbReference type="AlphaFoldDB" id="A0A097APM5"/>
<dbReference type="InterPro" id="IPR046947">
    <property type="entry name" value="LytR-like"/>
</dbReference>
<dbReference type="OrthoDB" id="9809318at2"/>
<name>A0A097APM5_THEKI</name>
<dbReference type="PANTHER" id="PTHR37299:SF1">
    <property type="entry name" value="STAGE 0 SPORULATION PROTEIN A HOMOLOG"/>
    <property type="match status" value="1"/>
</dbReference>
<protein>
    <recommendedName>
        <fullName evidence="1">Stage 0 sporulation protein A homolog</fullName>
    </recommendedName>
</protein>
<proteinExistence type="predicted"/>
<dbReference type="RefSeq" id="WP_049684647.1">
    <property type="nucleotide sequence ID" value="NZ_CP009170.1"/>
</dbReference>
<dbReference type="PANTHER" id="PTHR37299">
    <property type="entry name" value="TRANSCRIPTIONAL REGULATOR-RELATED"/>
    <property type="match status" value="1"/>
</dbReference>
<dbReference type="GO" id="GO:0000156">
    <property type="term" value="F:phosphorelay response regulator activity"/>
    <property type="evidence" value="ECO:0007669"/>
    <property type="project" value="InterPro"/>
</dbReference>
<dbReference type="Gene3D" id="2.40.50.1020">
    <property type="entry name" value="LytTr DNA-binding domain"/>
    <property type="match status" value="1"/>
</dbReference>
<feature type="domain" description="Response regulatory" evidence="4">
    <location>
        <begin position="3"/>
        <end position="117"/>
    </location>
</feature>
<dbReference type="InterPro" id="IPR001789">
    <property type="entry name" value="Sig_transdc_resp-reg_receiver"/>
</dbReference>
<comment type="function">
    <text evidence="2">May play the central regulatory role in sporulation. It may be an element of the effector pathway responsible for the activation of sporulation genes in response to nutritional stress. Spo0A may act in concert with spo0H (a sigma factor) to control the expression of some genes that are critical to the sporulation process.</text>
</comment>
<reference evidence="7" key="1">
    <citation type="journal article" date="2015" name="Genome Announc.">
        <title>Whole-Genome Sequences of 80 Environmental and Clinical Isolates of Burkholderia pseudomallei.</title>
        <authorList>
            <person name="Johnson S.L."/>
            <person name="Baker A.L."/>
            <person name="Chain P.S."/>
            <person name="Currie B.J."/>
            <person name="Daligault H.E."/>
            <person name="Davenport K.W."/>
            <person name="Davis C.B."/>
            <person name="Inglis T.J."/>
            <person name="Kaestli M."/>
            <person name="Koren S."/>
            <person name="Mayo M."/>
            <person name="Merritt A.J."/>
            <person name="Price E.P."/>
            <person name="Sarovich D.S."/>
            <person name="Warner J."/>
            <person name="Rosovitz M.J."/>
        </authorList>
    </citation>
    <scope>NUCLEOTIDE SEQUENCE [LARGE SCALE GENOMIC DNA]</scope>
    <source>
        <strain evidence="7">DSM 2030</strain>
    </source>
</reference>
<sequence>MLRIVVAEDDINFRKELIKILLTMESVNVEYSTGDGNDALEALIKIKPDVAILDIGLPGLSGIEVAKKIRECMPFLEIIFITSFEEYIKDAVRLYASDYIEKPLDEKRLRETLDRIKKKLLEVENVIPFKTEDGVKLINPKEIYCVQASKKRSIIYTQREKFLCDYSLKEIEELVDDNIFFRTNRSFLVNLFKVDLLKDNNRTSFEIHFKGSNHKAYLSKELYEEFRRRIKSIYKS</sequence>
<dbReference type="STRING" id="2325.TKV_c05440"/>
<keyword evidence="3" id="KW-0597">Phosphoprotein</keyword>
<dbReference type="PROSITE" id="PS50110">
    <property type="entry name" value="RESPONSE_REGULATORY"/>
    <property type="match status" value="1"/>
</dbReference>
<evidence type="ECO:0000256" key="1">
    <source>
        <dbReference type="ARBA" id="ARBA00018672"/>
    </source>
</evidence>
<keyword evidence="7" id="KW-1185">Reference proteome</keyword>
<feature type="modified residue" description="4-aspartylphosphate" evidence="3">
    <location>
        <position position="54"/>
    </location>
</feature>
<dbReference type="PROSITE" id="PS50930">
    <property type="entry name" value="HTH_LYTTR"/>
    <property type="match status" value="1"/>
</dbReference>
<dbReference type="SUPFAM" id="SSF52172">
    <property type="entry name" value="CheY-like"/>
    <property type="match status" value="1"/>
</dbReference>
<organism evidence="6 7">
    <name type="scientific">Thermoanaerobacter kivui</name>
    <name type="common">Acetogenium kivui</name>
    <dbReference type="NCBI Taxonomy" id="2325"/>
    <lineage>
        <taxon>Bacteria</taxon>
        <taxon>Bacillati</taxon>
        <taxon>Bacillota</taxon>
        <taxon>Clostridia</taxon>
        <taxon>Thermoanaerobacterales</taxon>
        <taxon>Thermoanaerobacteraceae</taxon>
        <taxon>Thermoanaerobacter</taxon>
    </lineage>
</organism>
<dbReference type="eggNOG" id="COG3279">
    <property type="taxonomic scope" value="Bacteria"/>
</dbReference>
<dbReference type="InterPro" id="IPR011006">
    <property type="entry name" value="CheY-like_superfamily"/>
</dbReference>
<evidence type="ECO:0000256" key="3">
    <source>
        <dbReference type="PROSITE-ProRule" id="PRU00169"/>
    </source>
</evidence>
<dbReference type="InterPro" id="IPR007492">
    <property type="entry name" value="LytTR_DNA-bd_dom"/>
</dbReference>
<evidence type="ECO:0000259" key="4">
    <source>
        <dbReference type="PROSITE" id="PS50110"/>
    </source>
</evidence>
<evidence type="ECO:0000256" key="2">
    <source>
        <dbReference type="ARBA" id="ARBA00024867"/>
    </source>
</evidence>
<evidence type="ECO:0000313" key="7">
    <source>
        <dbReference type="Proteomes" id="UP000029669"/>
    </source>
</evidence>
<dbReference type="KEGG" id="tki:TKV_c05440"/>
<dbReference type="SMART" id="SM00448">
    <property type="entry name" value="REC"/>
    <property type="match status" value="1"/>
</dbReference>
<evidence type="ECO:0000313" key="6">
    <source>
        <dbReference type="EMBL" id="AIS51742.1"/>
    </source>
</evidence>
<dbReference type="Pfam" id="PF04397">
    <property type="entry name" value="LytTR"/>
    <property type="match status" value="1"/>
</dbReference>
<dbReference type="SMART" id="SM00850">
    <property type="entry name" value="LytTR"/>
    <property type="match status" value="1"/>
</dbReference>
<dbReference type="Proteomes" id="UP000029669">
    <property type="component" value="Chromosome"/>
</dbReference>
<feature type="domain" description="HTH LytTR-type" evidence="5">
    <location>
        <begin position="127"/>
        <end position="232"/>
    </location>
</feature>
<dbReference type="GO" id="GO:0003677">
    <property type="term" value="F:DNA binding"/>
    <property type="evidence" value="ECO:0007669"/>
    <property type="project" value="InterPro"/>
</dbReference>
<dbReference type="HOGENOM" id="CLU_000445_14_1_9"/>
<dbReference type="Gene3D" id="3.40.50.2300">
    <property type="match status" value="1"/>
</dbReference>
<dbReference type="EMBL" id="CP009170">
    <property type="protein sequence ID" value="AIS51742.1"/>
    <property type="molecule type" value="Genomic_DNA"/>
</dbReference>
<gene>
    <name evidence="6" type="ORF">TKV_c05440</name>
</gene>
<evidence type="ECO:0000259" key="5">
    <source>
        <dbReference type="PROSITE" id="PS50930"/>
    </source>
</evidence>
<dbReference type="Pfam" id="PF00072">
    <property type="entry name" value="Response_reg"/>
    <property type="match status" value="1"/>
</dbReference>